<gene>
    <name evidence="2" type="ORF">QBC34DRAFT_403501</name>
</gene>
<evidence type="ECO:0000256" key="1">
    <source>
        <dbReference type="SAM" id="MobiDB-lite"/>
    </source>
</evidence>
<feature type="compositionally biased region" description="Basic and acidic residues" evidence="1">
    <location>
        <begin position="397"/>
        <end position="434"/>
    </location>
</feature>
<organism evidence="2 3">
    <name type="scientific">Podospora aff. communis PSN243</name>
    <dbReference type="NCBI Taxonomy" id="3040156"/>
    <lineage>
        <taxon>Eukaryota</taxon>
        <taxon>Fungi</taxon>
        <taxon>Dikarya</taxon>
        <taxon>Ascomycota</taxon>
        <taxon>Pezizomycotina</taxon>
        <taxon>Sordariomycetes</taxon>
        <taxon>Sordariomycetidae</taxon>
        <taxon>Sordariales</taxon>
        <taxon>Podosporaceae</taxon>
        <taxon>Podospora</taxon>
    </lineage>
</organism>
<dbReference type="PANTHER" id="PTHR22761:SF18">
    <property type="entry name" value="SORTING PROTEIN SNF7 FAMILY PROTEIN, PUTATIVE (AFU_ORTHOLOGUE AFUA_2G16692)-RELATED"/>
    <property type="match status" value="1"/>
</dbReference>
<dbReference type="GO" id="GO:0000815">
    <property type="term" value="C:ESCRT III complex"/>
    <property type="evidence" value="ECO:0007669"/>
    <property type="project" value="TreeGrafter"/>
</dbReference>
<dbReference type="Proteomes" id="UP001321760">
    <property type="component" value="Unassembled WGS sequence"/>
</dbReference>
<evidence type="ECO:0000313" key="3">
    <source>
        <dbReference type="Proteomes" id="UP001321760"/>
    </source>
</evidence>
<evidence type="ECO:0000313" key="2">
    <source>
        <dbReference type="EMBL" id="KAK4450010.1"/>
    </source>
</evidence>
<dbReference type="Pfam" id="PF25880">
    <property type="entry name" value="WHD_CHMP7_1st"/>
    <property type="match status" value="1"/>
</dbReference>
<reference evidence="2" key="1">
    <citation type="journal article" date="2023" name="Mol. Phylogenet. Evol.">
        <title>Genome-scale phylogeny and comparative genomics of the fungal order Sordariales.</title>
        <authorList>
            <person name="Hensen N."/>
            <person name="Bonometti L."/>
            <person name="Westerberg I."/>
            <person name="Brannstrom I.O."/>
            <person name="Guillou S."/>
            <person name="Cros-Aarteil S."/>
            <person name="Calhoun S."/>
            <person name="Haridas S."/>
            <person name="Kuo A."/>
            <person name="Mondo S."/>
            <person name="Pangilinan J."/>
            <person name="Riley R."/>
            <person name="LaButti K."/>
            <person name="Andreopoulos B."/>
            <person name="Lipzen A."/>
            <person name="Chen C."/>
            <person name="Yan M."/>
            <person name="Daum C."/>
            <person name="Ng V."/>
            <person name="Clum A."/>
            <person name="Steindorff A."/>
            <person name="Ohm R.A."/>
            <person name="Martin F."/>
            <person name="Silar P."/>
            <person name="Natvig D.O."/>
            <person name="Lalanne C."/>
            <person name="Gautier V."/>
            <person name="Ament-Velasquez S.L."/>
            <person name="Kruys A."/>
            <person name="Hutchinson M.I."/>
            <person name="Powell A.J."/>
            <person name="Barry K."/>
            <person name="Miller A.N."/>
            <person name="Grigoriev I.V."/>
            <person name="Debuchy R."/>
            <person name="Gladieux P."/>
            <person name="Hiltunen Thoren M."/>
            <person name="Johannesson H."/>
        </authorList>
    </citation>
    <scope>NUCLEOTIDE SEQUENCE</scope>
    <source>
        <strain evidence="2">PSN243</strain>
    </source>
</reference>
<reference evidence="2" key="2">
    <citation type="submission" date="2023-05" db="EMBL/GenBank/DDBJ databases">
        <authorList>
            <consortium name="Lawrence Berkeley National Laboratory"/>
            <person name="Steindorff A."/>
            <person name="Hensen N."/>
            <person name="Bonometti L."/>
            <person name="Westerberg I."/>
            <person name="Brannstrom I.O."/>
            <person name="Guillou S."/>
            <person name="Cros-Aarteil S."/>
            <person name="Calhoun S."/>
            <person name="Haridas S."/>
            <person name="Kuo A."/>
            <person name="Mondo S."/>
            <person name="Pangilinan J."/>
            <person name="Riley R."/>
            <person name="Labutti K."/>
            <person name="Andreopoulos B."/>
            <person name="Lipzen A."/>
            <person name="Chen C."/>
            <person name="Yanf M."/>
            <person name="Daum C."/>
            <person name="Ng V."/>
            <person name="Clum A."/>
            <person name="Ohm R."/>
            <person name="Martin F."/>
            <person name="Silar P."/>
            <person name="Natvig D."/>
            <person name="Lalanne C."/>
            <person name="Gautier V."/>
            <person name="Ament-Velasquez S.L."/>
            <person name="Kruys A."/>
            <person name="Hutchinson M.I."/>
            <person name="Powell A.J."/>
            <person name="Barry K."/>
            <person name="Miller A.N."/>
            <person name="Grigoriev I.V."/>
            <person name="Debuchy R."/>
            <person name="Gladieux P."/>
            <person name="Thoren M.H."/>
            <person name="Johannesson H."/>
        </authorList>
    </citation>
    <scope>NUCLEOTIDE SEQUENCE</scope>
    <source>
        <strain evidence="2">PSN243</strain>
    </source>
</reference>
<dbReference type="AlphaFoldDB" id="A0AAV9GNK1"/>
<proteinExistence type="predicted"/>
<dbReference type="GO" id="GO:0009898">
    <property type="term" value="C:cytoplasmic side of plasma membrane"/>
    <property type="evidence" value="ECO:0007669"/>
    <property type="project" value="TreeGrafter"/>
</dbReference>
<dbReference type="PANTHER" id="PTHR22761">
    <property type="entry name" value="CHARGED MULTIVESICULAR BODY PROTEIN"/>
    <property type="match status" value="1"/>
</dbReference>
<feature type="compositionally biased region" description="Basic and acidic residues" evidence="1">
    <location>
        <begin position="442"/>
        <end position="454"/>
    </location>
</feature>
<sequence length="480" mass="53744">MSQLLDYLVETEPSFRKARLPALYSDFRPQRTLNPDGYQANISAWRRALAKIVRSGLAPSPRGASPSLLILNSNEQLLRALETKQYGRPLALGAVVQEALGAKDLIPLSQFLSAKDSIYHRPWSVWNLASWTMKQLGVSDYLRSDKLPSGQFVVVANLEDVGKLFGEKSAATSVHQSRFERTFTKAHFYKTFNDQLVEGKQLSESDMDVLLKFLTRDKGVILYDGTTVKIKAPGQEEAETQITMEDASIASLKELLAYLTQETELLSTKVDEFSAKAKEAVVKKNRIAALAALKFKKQTELVLEKRFASMEQLQTVAANIEQASDNIALVKVMESSEQALRSLNAEVGGVERMEKVVDRLREQTATVEEVQTIINEMSDVVVDEAEIDDELAAMEKEEKRKVEEAEQKKQEAEKARIAAQQEKEAEETRKRLEAAGEVLQGQEEKEKTLEKEALQAENMLSRLSLDERAPEAEQPQPQAA</sequence>
<dbReference type="GO" id="GO:0006900">
    <property type="term" value="P:vesicle budding from membrane"/>
    <property type="evidence" value="ECO:0007669"/>
    <property type="project" value="TreeGrafter"/>
</dbReference>
<dbReference type="GO" id="GO:0032511">
    <property type="term" value="P:late endosome to vacuole transport via multivesicular body sorting pathway"/>
    <property type="evidence" value="ECO:0007669"/>
    <property type="project" value="TreeGrafter"/>
</dbReference>
<dbReference type="Gene3D" id="1.10.287.1060">
    <property type="entry name" value="ESAT-6-like"/>
    <property type="match status" value="1"/>
</dbReference>
<comment type="caution">
    <text evidence="2">The sequence shown here is derived from an EMBL/GenBank/DDBJ whole genome shotgun (WGS) entry which is preliminary data.</text>
</comment>
<feature type="region of interest" description="Disordered" evidence="1">
    <location>
        <begin position="397"/>
        <end position="480"/>
    </location>
</feature>
<protein>
    <submittedName>
        <fullName evidence="2">Vacuolar-sorting protein SNF7</fullName>
    </submittedName>
</protein>
<dbReference type="InterPro" id="IPR005024">
    <property type="entry name" value="Snf7_fam"/>
</dbReference>
<dbReference type="EMBL" id="MU865934">
    <property type="protein sequence ID" value="KAK4450010.1"/>
    <property type="molecule type" value="Genomic_DNA"/>
</dbReference>
<keyword evidence="3" id="KW-1185">Reference proteome</keyword>
<dbReference type="GO" id="GO:0005771">
    <property type="term" value="C:multivesicular body"/>
    <property type="evidence" value="ECO:0007669"/>
    <property type="project" value="TreeGrafter"/>
</dbReference>
<accession>A0AAV9GNK1</accession>
<dbReference type="Pfam" id="PF03357">
    <property type="entry name" value="Snf7"/>
    <property type="match status" value="1"/>
</dbReference>
<name>A0AAV9GNK1_9PEZI</name>